<evidence type="ECO:0000313" key="7">
    <source>
        <dbReference type="EMBL" id="NHK99414.1"/>
    </source>
</evidence>
<keyword evidence="5" id="KW-0777">Teichoic acid biosynthesis</keyword>
<keyword evidence="8" id="KW-1185">Reference proteome</keyword>
<evidence type="ECO:0000256" key="5">
    <source>
        <dbReference type="ARBA" id="ARBA00022944"/>
    </source>
</evidence>
<proteinExistence type="inferred from homology"/>
<dbReference type="Pfam" id="PF04464">
    <property type="entry name" value="Glyphos_transf"/>
    <property type="match status" value="1"/>
</dbReference>
<dbReference type="InterPro" id="IPR007554">
    <property type="entry name" value="Glycerophosphate_synth"/>
</dbReference>
<dbReference type="RefSeq" id="WP_009856365.1">
    <property type="nucleotide sequence ID" value="NZ_JAAOCD010000006.1"/>
</dbReference>
<keyword evidence="3" id="KW-1003">Cell membrane</keyword>
<evidence type="ECO:0000256" key="3">
    <source>
        <dbReference type="ARBA" id="ARBA00022475"/>
    </source>
</evidence>
<dbReference type="Proteomes" id="UP000802098">
    <property type="component" value="Unassembled WGS sequence"/>
</dbReference>
<dbReference type="Gene3D" id="3.40.50.11820">
    <property type="match status" value="1"/>
</dbReference>
<dbReference type="InterPro" id="IPR043148">
    <property type="entry name" value="TagF_C"/>
</dbReference>
<protein>
    <submittedName>
        <fullName evidence="7">Uncharacterized protein</fullName>
    </submittedName>
</protein>
<keyword evidence="4" id="KW-0808">Transferase</keyword>
<dbReference type="InterPro" id="IPR043149">
    <property type="entry name" value="TagF_N"/>
</dbReference>
<reference evidence="7 8" key="1">
    <citation type="submission" date="2020-03" db="EMBL/GenBank/DDBJ databases">
        <title>Rubrivivax benzoatilyticus JA2 (sequenced after 10 years sub-culturing).</title>
        <authorList>
            <person name="Gupta D."/>
            <person name="Chintalapati S."/>
            <person name="Chintalapati V.R."/>
        </authorList>
    </citation>
    <scope>NUCLEOTIDE SEQUENCE [LARGE SCALE GENOMIC DNA]</scope>
    <source>
        <strain evidence="7 8">JA2-Mal</strain>
    </source>
</reference>
<sequence length="662" mass="74442">MSDSDPFDAVFPGFPAAEPPAAFWRDPASYDAVLRDVLLPPLAAAARRGDVPLALQCAVLQRLHWYFSVDGRERAPTVVVDEAMAAVFHERVRTLMAHIEVDAVASFPVATTEIRHVLLAYRDPSLVCGAAVDAYDHRQGLARVSYWIHGEPPAERLLVDGREVSPAFAKRRACNYFRRRLLRQRIAWVDIAEARSLQLEVDGRLVALALGPQPFSARPAAPAEAGDGSGLPARIRAGFPPGKGGQEPLPAGWRGWKVRLLKALARSAPVRWRYGRSWVFIDREENADDSAEHLYRWVRQQHPEVNAWFMLSPQSADWPRLQAEGFRLMPPGWRRKLLVLNAEHIVSSHAEWVFGGFDRRLFGDAMQWRYTFLQHGVIKDDLSHWLGPREFDCFVSSSPAEHESIVGDDTAYPYTDREVRRTGLPRHDRLLRYADETPSDEANILLVMPTWRGSLVDDRAQACTPQERVTAFAASEYATRWRAVLGSPRLHARAAEAGLKLAFMPHPNAVPYIEAFGLPPDVQLVTAGDTSIQRVFARAAAFMTDYTSVAFTMAFLRRPVFYYQFDQQSYYGGGHNWRPGYFDYERDGFGPVALNEDQLLVQLEAFFDDGCRVAPEFLARMERAMPDRDDESCARVYAAMLSLDQPRAAAAGQGSELAGHKR</sequence>
<evidence type="ECO:0000256" key="1">
    <source>
        <dbReference type="ARBA" id="ARBA00004202"/>
    </source>
</evidence>
<name>A0ABX0I1B6_9BURK</name>
<evidence type="ECO:0000256" key="2">
    <source>
        <dbReference type="ARBA" id="ARBA00010488"/>
    </source>
</evidence>
<evidence type="ECO:0000256" key="6">
    <source>
        <dbReference type="ARBA" id="ARBA00023136"/>
    </source>
</evidence>
<accession>A0ABX0I1B6</accession>
<dbReference type="Gene3D" id="3.40.50.12580">
    <property type="match status" value="1"/>
</dbReference>
<evidence type="ECO:0000256" key="4">
    <source>
        <dbReference type="ARBA" id="ARBA00022679"/>
    </source>
</evidence>
<comment type="similarity">
    <text evidence="2">Belongs to the CDP-glycerol glycerophosphotransferase family.</text>
</comment>
<keyword evidence="6" id="KW-0472">Membrane</keyword>
<gene>
    <name evidence="7" type="ORF">G7087_13595</name>
</gene>
<dbReference type="EMBL" id="JAAOCD010000006">
    <property type="protein sequence ID" value="NHK99414.1"/>
    <property type="molecule type" value="Genomic_DNA"/>
</dbReference>
<evidence type="ECO:0000313" key="8">
    <source>
        <dbReference type="Proteomes" id="UP000802098"/>
    </source>
</evidence>
<organism evidence="7 8">
    <name type="scientific">Rubrivivax benzoatilyticus</name>
    <dbReference type="NCBI Taxonomy" id="316997"/>
    <lineage>
        <taxon>Bacteria</taxon>
        <taxon>Pseudomonadati</taxon>
        <taxon>Pseudomonadota</taxon>
        <taxon>Betaproteobacteria</taxon>
        <taxon>Burkholderiales</taxon>
        <taxon>Sphaerotilaceae</taxon>
        <taxon>Rubrivivax</taxon>
    </lineage>
</organism>
<comment type="subcellular location">
    <subcellularLocation>
        <location evidence="1">Cell membrane</location>
        <topology evidence="1">Peripheral membrane protein</topology>
    </subcellularLocation>
</comment>
<comment type="caution">
    <text evidence="7">The sequence shown here is derived from an EMBL/GenBank/DDBJ whole genome shotgun (WGS) entry which is preliminary data.</text>
</comment>